<accession>A0A0C9WBX6</accession>
<proteinExistence type="predicted"/>
<dbReference type="Proteomes" id="UP000053820">
    <property type="component" value="Unassembled WGS sequence"/>
</dbReference>
<organism evidence="1 2">
    <name type="scientific">Hydnomerulius pinastri MD-312</name>
    <dbReference type="NCBI Taxonomy" id="994086"/>
    <lineage>
        <taxon>Eukaryota</taxon>
        <taxon>Fungi</taxon>
        <taxon>Dikarya</taxon>
        <taxon>Basidiomycota</taxon>
        <taxon>Agaricomycotina</taxon>
        <taxon>Agaricomycetes</taxon>
        <taxon>Agaricomycetidae</taxon>
        <taxon>Boletales</taxon>
        <taxon>Boletales incertae sedis</taxon>
        <taxon>Leucogyrophana</taxon>
    </lineage>
</organism>
<gene>
    <name evidence="1" type="ORF">HYDPIDRAFT_116178</name>
</gene>
<name>A0A0C9WBX6_9AGAM</name>
<dbReference type="HOGENOM" id="CLU_2671376_0_0_1"/>
<dbReference type="AlphaFoldDB" id="A0A0C9WBX6"/>
<evidence type="ECO:0000313" key="2">
    <source>
        <dbReference type="Proteomes" id="UP000053820"/>
    </source>
</evidence>
<keyword evidence="2" id="KW-1185">Reference proteome</keyword>
<sequence length="75" mass="8196">MFREILVATFSPSVMSQSGSSSRAQPLIRHLCSKPAYRVTSMMCGGLPSAIVTCPIKPRHRRKHMSTTAFAGSRS</sequence>
<reference evidence="1 2" key="1">
    <citation type="submission" date="2014-04" db="EMBL/GenBank/DDBJ databases">
        <title>Evolutionary Origins and Diversification of the Mycorrhizal Mutualists.</title>
        <authorList>
            <consortium name="DOE Joint Genome Institute"/>
            <consortium name="Mycorrhizal Genomics Consortium"/>
            <person name="Kohler A."/>
            <person name="Kuo A."/>
            <person name="Nagy L.G."/>
            <person name="Floudas D."/>
            <person name="Copeland A."/>
            <person name="Barry K.W."/>
            <person name="Cichocki N."/>
            <person name="Veneault-Fourrey C."/>
            <person name="LaButti K."/>
            <person name="Lindquist E.A."/>
            <person name="Lipzen A."/>
            <person name="Lundell T."/>
            <person name="Morin E."/>
            <person name="Murat C."/>
            <person name="Riley R."/>
            <person name="Ohm R."/>
            <person name="Sun H."/>
            <person name="Tunlid A."/>
            <person name="Henrissat B."/>
            <person name="Grigoriev I.V."/>
            <person name="Hibbett D.S."/>
            <person name="Martin F."/>
        </authorList>
    </citation>
    <scope>NUCLEOTIDE SEQUENCE [LARGE SCALE GENOMIC DNA]</scope>
    <source>
        <strain evidence="1 2">MD-312</strain>
    </source>
</reference>
<protein>
    <submittedName>
        <fullName evidence="1">Uncharacterized protein</fullName>
    </submittedName>
</protein>
<dbReference type="EMBL" id="KN839864">
    <property type="protein sequence ID" value="KIJ61197.1"/>
    <property type="molecule type" value="Genomic_DNA"/>
</dbReference>
<evidence type="ECO:0000313" key="1">
    <source>
        <dbReference type="EMBL" id="KIJ61197.1"/>
    </source>
</evidence>